<evidence type="ECO:0000259" key="1">
    <source>
        <dbReference type="Pfam" id="PF02713"/>
    </source>
</evidence>
<dbReference type="Proteomes" id="UP001153076">
    <property type="component" value="Unassembled WGS sequence"/>
</dbReference>
<protein>
    <recommendedName>
        <fullName evidence="1">DUF220 domain-containing protein</fullName>
    </recommendedName>
</protein>
<dbReference type="EMBL" id="JAKOGI010000008">
    <property type="protein sequence ID" value="KAJ8451632.1"/>
    <property type="molecule type" value="Genomic_DNA"/>
</dbReference>
<dbReference type="AlphaFoldDB" id="A0A9Q1QR96"/>
<dbReference type="OrthoDB" id="530906at2759"/>
<organism evidence="2 3">
    <name type="scientific">Carnegiea gigantea</name>
    <dbReference type="NCBI Taxonomy" id="171969"/>
    <lineage>
        <taxon>Eukaryota</taxon>
        <taxon>Viridiplantae</taxon>
        <taxon>Streptophyta</taxon>
        <taxon>Embryophyta</taxon>
        <taxon>Tracheophyta</taxon>
        <taxon>Spermatophyta</taxon>
        <taxon>Magnoliopsida</taxon>
        <taxon>eudicotyledons</taxon>
        <taxon>Gunneridae</taxon>
        <taxon>Pentapetalae</taxon>
        <taxon>Caryophyllales</taxon>
        <taxon>Cactineae</taxon>
        <taxon>Cactaceae</taxon>
        <taxon>Cactoideae</taxon>
        <taxon>Echinocereeae</taxon>
        <taxon>Carnegiea</taxon>
    </lineage>
</organism>
<proteinExistence type="predicted"/>
<dbReference type="Pfam" id="PF02713">
    <property type="entry name" value="DUF220"/>
    <property type="match status" value="1"/>
</dbReference>
<reference evidence="2" key="1">
    <citation type="submission" date="2022-04" db="EMBL/GenBank/DDBJ databases">
        <title>Carnegiea gigantea Genome sequencing and assembly v2.</title>
        <authorList>
            <person name="Copetti D."/>
            <person name="Sanderson M.J."/>
            <person name="Burquez A."/>
            <person name="Wojciechowski M.F."/>
        </authorList>
    </citation>
    <scope>NUCLEOTIDE SEQUENCE</scope>
    <source>
        <strain evidence="2">SGP5-SGP5p</strain>
        <tissue evidence="2">Aerial part</tissue>
    </source>
</reference>
<dbReference type="SUPFAM" id="SSF55961">
    <property type="entry name" value="Bet v1-like"/>
    <property type="match status" value="1"/>
</dbReference>
<accession>A0A9Q1QR96</accession>
<keyword evidence="3" id="KW-1185">Reference proteome</keyword>
<evidence type="ECO:0000313" key="3">
    <source>
        <dbReference type="Proteomes" id="UP001153076"/>
    </source>
</evidence>
<dbReference type="PANTHER" id="PTHR31385:SF1">
    <property type="entry name" value="PUTATIVE (DUF220)-RELATED"/>
    <property type="match status" value="1"/>
</dbReference>
<name>A0A9Q1QR96_9CARY</name>
<feature type="domain" description="DUF220" evidence="1">
    <location>
        <begin position="183"/>
        <end position="254"/>
    </location>
</feature>
<dbReference type="PANTHER" id="PTHR31385">
    <property type="entry name" value="PUTATIVE (DUF220)-RELATED"/>
    <property type="match status" value="1"/>
</dbReference>
<gene>
    <name evidence="2" type="ORF">Cgig2_018266</name>
</gene>
<sequence length="345" mass="40425">MTCHQAVMGETKVGTRNQIYTVRNQHHKMIDPAFKFLTKAPQKLLDFFESHLRSFKKRNEGKDFQLPILRKGQKSSPNWKATLEKQLQLWRENPHWGDAQTPEINVTVPKGSLCNLRVKFDVGLPPDAMYNIVTDPNSPRVFKNIEIDLSLQQVISRKVLVDEGSRQVIELEQAATWRFLLWSGSITIQVLIDQNREDHSMKFRQLKPGIMKRFEGYWRLEPIYVDEKICLPFKPKTLSDYEMCTGGKGRIGSRLILEQLLQPTIMPPPPLSWYLRGITSQTTETLINYLFEEVDRIKGVSQVQDSSQDQKPDKEIYSERSTDEIYDIKQRWTLRRRQSILHRKR</sequence>
<comment type="caution">
    <text evidence="2">The sequence shown here is derived from an EMBL/GenBank/DDBJ whole genome shotgun (WGS) entry which is preliminary data.</text>
</comment>
<evidence type="ECO:0000313" key="2">
    <source>
        <dbReference type="EMBL" id="KAJ8451632.1"/>
    </source>
</evidence>
<dbReference type="InterPro" id="IPR003863">
    <property type="entry name" value="DUF220"/>
</dbReference>